<dbReference type="GO" id="GO:0008796">
    <property type="term" value="F:bis(5'-nucleosyl)-tetraphosphatase activity"/>
    <property type="evidence" value="ECO:0007669"/>
    <property type="project" value="InterPro"/>
</dbReference>
<dbReference type="PROSITE" id="PS51678">
    <property type="entry name" value="SAM_MT_PRMT"/>
    <property type="match status" value="1"/>
</dbReference>
<feature type="domain" description="Nudix hydrolase" evidence="11">
    <location>
        <begin position="365"/>
        <end position="500"/>
    </location>
</feature>
<keyword evidence="3 10" id="KW-0489">Methyltransferase</keyword>
<evidence type="ECO:0000256" key="10">
    <source>
        <dbReference type="PROSITE-ProRule" id="PRU01015"/>
    </source>
</evidence>
<protein>
    <recommendedName>
        <fullName evidence="2">Bis(5'-nucleosyl)-tetraphosphatase [asymmetrical]</fullName>
        <ecNumber evidence="1">2.1.1.319</ecNumber>
    </recommendedName>
    <alternativeName>
        <fullName evidence="8">Diadenosine 5',5'''-P1,P4-tetraphosphate asymmetrical hydrolase</fullName>
    </alternativeName>
</protein>
<comment type="catalytic activity">
    <reaction evidence="9">
        <text>L-arginyl-[protein] + S-adenosyl-L-methionine = N(omega)-methyl-L-arginyl-[protein] + S-adenosyl-L-homocysteine + H(+)</text>
        <dbReference type="Rhea" id="RHEA:48100"/>
        <dbReference type="Rhea" id="RHEA-COMP:10532"/>
        <dbReference type="Rhea" id="RHEA-COMP:11990"/>
        <dbReference type="ChEBI" id="CHEBI:15378"/>
        <dbReference type="ChEBI" id="CHEBI:29965"/>
        <dbReference type="ChEBI" id="CHEBI:57856"/>
        <dbReference type="ChEBI" id="CHEBI:59789"/>
        <dbReference type="ChEBI" id="CHEBI:65280"/>
    </reaction>
    <physiologicalReaction direction="left-to-right" evidence="9">
        <dbReference type="Rhea" id="RHEA:48101"/>
    </physiologicalReaction>
</comment>
<keyword evidence="13" id="KW-1185">Reference proteome</keyword>
<proteinExistence type="predicted"/>
<comment type="caution">
    <text evidence="12">The sequence shown here is derived from an EMBL/GenBank/DDBJ whole genome shotgun (WGS) entry which is preliminary data.</text>
</comment>
<evidence type="ECO:0000256" key="4">
    <source>
        <dbReference type="ARBA" id="ARBA00022679"/>
    </source>
</evidence>
<dbReference type="OrthoDB" id="276276at2759"/>
<dbReference type="Pfam" id="PF00293">
    <property type="entry name" value="NUDIX"/>
    <property type="match status" value="1"/>
</dbReference>
<keyword evidence="6" id="KW-0547">Nucleotide-binding</keyword>
<evidence type="ECO:0000256" key="8">
    <source>
        <dbReference type="ARBA" id="ARBA00032644"/>
    </source>
</evidence>
<dbReference type="Gene3D" id="2.70.160.11">
    <property type="entry name" value="Hnrnp arginine n-methyltransferase1"/>
    <property type="match status" value="1"/>
</dbReference>
<dbReference type="Gene3D" id="3.40.50.150">
    <property type="entry name" value="Vaccinia Virus protein VP39"/>
    <property type="match status" value="1"/>
</dbReference>
<dbReference type="GO" id="GO:0005634">
    <property type="term" value="C:nucleus"/>
    <property type="evidence" value="ECO:0007669"/>
    <property type="project" value="TreeGrafter"/>
</dbReference>
<dbReference type="GO" id="GO:0035241">
    <property type="term" value="F:protein-arginine omega-N monomethyltransferase activity"/>
    <property type="evidence" value="ECO:0007669"/>
    <property type="project" value="TreeGrafter"/>
</dbReference>
<dbReference type="CDD" id="cd03428">
    <property type="entry name" value="NUDIX_Ap4A_Nudt2"/>
    <property type="match status" value="1"/>
</dbReference>
<dbReference type="Proteomes" id="UP001151699">
    <property type="component" value="Chromosome A"/>
</dbReference>
<dbReference type="SUPFAM" id="SSF55811">
    <property type="entry name" value="Nudix"/>
    <property type="match status" value="1"/>
</dbReference>
<dbReference type="GO" id="GO:0042054">
    <property type="term" value="F:histone methyltransferase activity"/>
    <property type="evidence" value="ECO:0007669"/>
    <property type="project" value="TreeGrafter"/>
</dbReference>
<dbReference type="GO" id="GO:0035242">
    <property type="term" value="F:protein-arginine omega-N asymmetric methyltransferase activity"/>
    <property type="evidence" value="ECO:0007669"/>
    <property type="project" value="UniProtKB-EC"/>
</dbReference>
<dbReference type="InterPro" id="IPR015797">
    <property type="entry name" value="NUDIX_hydrolase-like_dom_sf"/>
</dbReference>
<evidence type="ECO:0000256" key="5">
    <source>
        <dbReference type="ARBA" id="ARBA00022691"/>
    </source>
</evidence>
<dbReference type="GO" id="GO:0000166">
    <property type="term" value="F:nucleotide binding"/>
    <property type="evidence" value="ECO:0007669"/>
    <property type="project" value="UniProtKB-KW"/>
</dbReference>
<evidence type="ECO:0000259" key="11">
    <source>
        <dbReference type="PROSITE" id="PS51462"/>
    </source>
</evidence>
<evidence type="ECO:0000256" key="2">
    <source>
        <dbReference type="ARBA" id="ARBA00018911"/>
    </source>
</evidence>
<dbReference type="InterPro" id="IPR000086">
    <property type="entry name" value="NUDIX_hydrolase_dom"/>
</dbReference>
<dbReference type="PROSITE" id="PS51462">
    <property type="entry name" value="NUDIX"/>
    <property type="match status" value="1"/>
</dbReference>
<dbReference type="Gene3D" id="3.90.79.10">
    <property type="entry name" value="Nucleoside Triphosphate Pyrophosphohydrolase"/>
    <property type="match status" value="1"/>
</dbReference>
<dbReference type="InterPro" id="IPR003565">
    <property type="entry name" value="Tetra_PHTase"/>
</dbReference>
<dbReference type="Pfam" id="PF06325">
    <property type="entry name" value="PrmA"/>
    <property type="match status" value="1"/>
</dbReference>
<keyword evidence="7" id="KW-0378">Hydrolase</keyword>
<reference evidence="12" key="1">
    <citation type="submission" date="2022-07" db="EMBL/GenBank/DDBJ databases">
        <authorList>
            <person name="Trinca V."/>
            <person name="Uliana J.V.C."/>
            <person name="Torres T.T."/>
            <person name="Ward R.J."/>
            <person name="Monesi N."/>
        </authorList>
    </citation>
    <scope>NUCLEOTIDE SEQUENCE</scope>
    <source>
        <strain evidence="12">HSMRA1968</strain>
        <tissue evidence="12">Whole embryos</tissue>
    </source>
</reference>
<organism evidence="12 13">
    <name type="scientific">Pseudolycoriella hygida</name>
    <dbReference type="NCBI Taxonomy" id="35572"/>
    <lineage>
        <taxon>Eukaryota</taxon>
        <taxon>Metazoa</taxon>
        <taxon>Ecdysozoa</taxon>
        <taxon>Arthropoda</taxon>
        <taxon>Hexapoda</taxon>
        <taxon>Insecta</taxon>
        <taxon>Pterygota</taxon>
        <taxon>Neoptera</taxon>
        <taxon>Endopterygota</taxon>
        <taxon>Diptera</taxon>
        <taxon>Nematocera</taxon>
        <taxon>Sciaroidea</taxon>
        <taxon>Sciaridae</taxon>
        <taxon>Pseudolycoriella</taxon>
    </lineage>
</organism>
<keyword evidence="5 10" id="KW-0949">S-adenosyl-L-methionine</keyword>
<dbReference type="InterPro" id="IPR020084">
    <property type="entry name" value="NUDIX_hydrolase_CS"/>
</dbReference>
<name>A0A9Q0N9L2_9DIPT</name>
<evidence type="ECO:0000313" key="12">
    <source>
        <dbReference type="EMBL" id="KAJ6646263.1"/>
    </source>
</evidence>
<dbReference type="PANTHER" id="PTHR11006">
    <property type="entry name" value="PROTEIN ARGININE N-METHYLTRANSFERASE"/>
    <property type="match status" value="1"/>
</dbReference>
<keyword evidence="4 10" id="KW-0808">Transferase</keyword>
<dbReference type="FunFam" id="2.70.160.11:FF:000001">
    <property type="entry name" value="Blast:Protein arginine N-methyltransferase 1"/>
    <property type="match status" value="1"/>
</dbReference>
<dbReference type="PANTHER" id="PTHR11006:SF122">
    <property type="entry name" value="ARGININE METHYLTRANSFERASE 8"/>
    <property type="match status" value="1"/>
</dbReference>
<dbReference type="InterPro" id="IPR025799">
    <property type="entry name" value="Arg_MeTrfase"/>
</dbReference>
<evidence type="ECO:0000256" key="1">
    <source>
        <dbReference type="ARBA" id="ARBA00011925"/>
    </source>
</evidence>
<sequence length="507" mass="58597">MASSSRTGAQRGGDDPEEYYFDSYSQLIVHEMMLKDKVRTRAYRNAIYHNKHLFKGKVVLDVGCGTGILAMFAAKAGAAKVYGIECSEIVDHAIQIVEDNKLNDVVTIIKGKVEEVDLPVEKVDIIVSEWMGYCLFFESMFDTVLFARDKWLQPSGIILPDRFCLYIAAIEDDYGKNIKINWWQNVYGFDMSAMREFALKEPLQGAVRQDQVVSNPCLLMDVDLHTAKKEYLDFSSPFDLQFTKTGTMHAFMAYFTVEFTKSHTPLGFSTGPEARKTHWKQTIFYLDDSKTIVEDEHIYGLFKMVPNERNFRDLDIQIEYMIREENRPVRQFRKIFVLIILLSTLDRLYCIIISTASDEQIKNTMARRAAGFLIFRRLNDEIQYLLLRASYGSRHWTPPKGHVDAGEDDFTTALRETSEEAGYTENDLVIHKDKAKVLNYEVSYKGKKQDKIVTYWLAELKNEEQDPTLSDEHTEFRWLPKAAAVQLSGYKDFEQMVEHFDSQIKAL</sequence>
<accession>A0A9Q0N9L2</accession>
<dbReference type="GO" id="GO:0032259">
    <property type="term" value="P:methylation"/>
    <property type="evidence" value="ECO:0007669"/>
    <property type="project" value="UniProtKB-KW"/>
</dbReference>
<dbReference type="EMBL" id="WJQU01000001">
    <property type="protein sequence ID" value="KAJ6646263.1"/>
    <property type="molecule type" value="Genomic_DNA"/>
</dbReference>
<dbReference type="Pfam" id="PF22528">
    <property type="entry name" value="PRMT_C"/>
    <property type="match status" value="1"/>
</dbReference>
<dbReference type="PROSITE" id="PS00893">
    <property type="entry name" value="NUDIX_BOX"/>
    <property type="match status" value="1"/>
</dbReference>
<evidence type="ECO:0000256" key="6">
    <source>
        <dbReference type="ARBA" id="ARBA00022741"/>
    </source>
</evidence>
<dbReference type="InterPro" id="IPR029063">
    <property type="entry name" value="SAM-dependent_MTases_sf"/>
</dbReference>
<evidence type="ECO:0000313" key="13">
    <source>
        <dbReference type="Proteomes" id="UP001151699"/>
    </source>
</evidence>
<dbReference type="SUPFAM" id="SSF53335">
    <property type="entry name" value="S-adenosyl-L-methionine-dependent methyltransferases"/>
    <property type="match status" value="1"/>
</dbReference>
<dbReference type="EC" id="2.1.1.319" evidence="1"/>
<dbReference type="FunFam" id="3.40.50.150:FF:000003">
    <property type="entry name" value="Blast:Protein arginine N-methyltransferase 1"/>
    <property type="match status" value="1"/>
</dbReference>
<dbReference type="AlphaFoldDB" id="A0A9Q0N9L2"/>
<dbReference type="InterPro" id="IPR055135">
    <property type="entry name" value="PRMT_dom"/>
</dbReference>
<evidence type="ECO:0000256" key="9">
    <source>
        <dbReference type="ARBA" id="ARBA00049303"/>
    </source>
</evidence>
<evidence type="ECO:0000256" key="7">
    <source>
        <dbReference type="ARBA" id="ARBA00022801"/>
    </source>
</evidence>
<evidence type="ECO:0000256" key="3">
    <source>
        <dbReference type="ARBA" id="ARBA00022603"/>
    </source>
</evidence>
<dbReference type="PRINTS" id="PR01405">
    <property type="entry name" value="TETRPHPHTASE"/>
</dbReference>
<dbReference type="CDD" id="cd02440">
    <property type="entry name" value="AdoMet_MTases"/>
    <property type="match status" value="1"/>
</dbReference>
<gene>
    <name evidence="12" type="primary">Prmt8</name>
    <name evidence="12" type="ORF">Bhyg_01474</name>
</gene>